<organism evidence="3 4">
    <name type="scientific">bacterium (Candidatus Blackallbacteria) CG17_big_fil_post_rev_8_21_14_2_50_48_46</name>
    <dbReference type="NCBI Taxonomy" id="2014261"/>
    <lineage>
        <taxon>Bacteria</taxon>
        <taxon>Candidatus Blackallbacteria</taxon>
    </lineage>
</organism>
<feature type="signal peptide" evidence="2">
    <location>
        <begin position="1"/>
        <end position="20"/>
    </location>
</feature>
<evidence type="ECO:0000256" key="1">
    <source>
        <dbReference type="SAM" id="MobiDB-lite"/>
    </source>
</evidence>
<feature type="compositionally biased region" description="Polar residues" evidence="1">
    <location>
        <begin position="196"/>
        <end position="210"/>
    </location>
</feature>
<feature type="region of interest" description="Disordered" evidence="1">
    <location>
        <begin position="116"/>
        <end position="145"/>
    </location>
</feature>
<proteinExistence type="predicted"/>
<evidence type="ECO:0000313" key="3">
    <source>
        <dbReference type="EMBL" id="PIW18197.1"/>
    </source>
</evidence>
<evidence type="ECO:0000313" key="4">
    <source>
        <dbReference type="Proteomes" id="UP000231019"/>
    </source>
</evidence>
<reference evidence="3 4" key="1">
    <citation type="submission" date="2017-09" db="EMBL/GenBank/DDBJ databases">
        <title>Depth-based differentiation of microbial function through sediment-hosted aquifers and enrichment of novel symbionts in the deep terrestrial subsurface.</title>
        <authorList>
            <person name="Probst A.J."/>
            <person name="Ladd B."/>
            <person name="Jarett J.K."/>
            <person name="Geller-Mcgrath D.E."/>
            <person name="Sieber C.M."/>
            <person name="Emerson J.B."/>
            <person name="Anantharaman K."/>
            <person name="Thomas B.C."/>
            <person name="Malmstrom R."/>
            <person name="Stieglmeier M."/>
            <person name="Klingl A."/>
            <person name="Woyke T."/>
            <person name="Ryan C.M."/>
            <person name="Banfield J.F."/>
        </authorList>
    </citation>
    <scope>NUCLEOTIDE SEQUENCE [LARGE SCALE GENOMIC DNA]</scope>
    <source>
        <strain evidence="3">CG17_big_fil_post_rev_8_21_14_2_50_48_46</strain>
    </source>
</reference>
<comment type="caution">
    <text evidence="3">The sequence shown here is derived from an EMBL/GenBank/DDBJ whole genome shotgun (WGS) entry which is preliminary data.</text>
</comment>
<accession>A0A2M7G7Y4</accession>
<evidence type="ECO:0000256" key="2">
    <source>
        <dbReference type="SAM" id="SignalP"/>
    </source>
</evidence>
<protein>
    <recommendedName>
        <fullName evidence="5">Lipoprotein</fullName>
    </recommendedName>
</protein>
<feature type="chain" id="PRO_5014837820" description="Lipoprotein" evidence="2">
    <location>
        <begin position="21"/>
        <end position="210"/>
    </location>
</feature>
<name>A0A2M7G7Y4_9BACT</name>
<dbReference type="AlphaFoldDB" id="A0A2M7G7Y4"/>
<dbReference type="Proteomes" id="UP000231019">
    <property type="component" value="Unassembled WGS sequence"/>
</dbReference>
<sequence>MKNQLIKISALMITLSPLVACTRVPVGAFGVSGSDGANAISVDAGANTLEEKKLTRLKQIDQKIQESADKLNAVLDPNKVSEPANLDKLVIGDELDPSLSYDRRFSANQKIEQKMDQKAQDLISGEASATSTSTLTPTDSSLLNDRSLRNQASIDQNLNEKAANPGGDSSVETASSPAPSAETDSDTSLEKKSETSSDQSTNTDNKTPAF</sequence>
<evidence type="ECO:0008006" key="5">
    <source>
        <dbReference type="Google" id="ProtNLM"/>
    </source>
</evidence>
<feature type="region of interest" description="Disordered" evidence="1">
    <location>
        <begin position="158"/>
        <end position="210"/>
    </location>
</feature>
<feature type="compositionally biased region" description="Low complexity" evidence="1">
    <location>
        <begin position="128"/>
        <end position="143"/>
    </location>
</feature>
<dbReference type="EMBL" id="PFFQ01000013">
    <property type="protein sequence ID" value="PIW18197.1"/>
    <property type="molecule type" value="Genomic_DNA"/>
</dbReference>
<keyword evidence="2" id="KW-0732">Signal</keyword>
<gene>
    <name evidence="3" type="ORF">COW36_05360</name>
</gene>